<evidence type="ECO:0000313" key="2">
    <source>
        <dbReference type="Proteomes" id="UP001163324"/>
    </source>
</evidence>
<name>A0ACC0USL8_9HYPO</name>
<keyword evidence="2" id="KW-1185">Reference proteome</keyword>
<organism evidence="1 2">
    <name type="scientific">Trichothecium roseum</name>
    <dbReference type="NCBI Taxonomy" id="47278"/>
    <lineage>
        <taxon>Eukaryota</taxon>
        <taxon>Fungi</taxon>
        <taxon>Dikarya</taxon>
        <taxon>Ascomycota</taxon>
        <taxon>Pezizomycotina</taxon>
        <taxon>Sordariomycetes</taxon>
        <taxon>Hypocreomycetidae</taxon>
        <taxon>Hypocreales</taxon>
        <taxon>Hypocreales incertae sedis</taxon>
        <taxon>Trichothecium</taxon>
    </lineage>
</organism>
<comment type="caution">
    <text evidence="1">The sequence shown here is derived from an EMBL/GenBank/DDBJ whole genome shotgun (WGS) entry which is preliminary data.</text>
</comment>
<sequence>MADVQMGLRMPEARALNDVEEELIDYDDDTIDQTDATLVEVQAETSAGTTMRANMAPTRCETGEVVARKGSKTEAELVSSEGHEIGDPAMSPNIPPEEVVNSERAQTVECFEPGTTNSASAGNHAPHPQGNSDIEDLSQDNVLDMGQLNDSTREISEPAEQYNGCNQFALEPTGDHPSPESPELPCSTEHMAFEETDADEITWEEPLATTEAEQIEDPEDSHELLLVEETSLDVSGDQVINPPDEDDATVGLAETEDIDFGQDTTTGPSDQRSVDGQAEDASTMQQDSAGADLEPFPSITVQYKGDEFPLLSSTSEGFFSDVSVLGETLESLLAGFRVELANELATDEELVYQVDELGLEYAESSTRDILCNVTLRQILEIFDLLVKNQDPESSRVLYTYLFAKPSTSKRYESLLESATAGVGLHEVCHLFESPMPQTTTARDYLSIDDELDEMLENYESGSDENNRDEVEKAEQVSPQEETFGQPHETGEIISHHEGAVPEGSESALHSDYSIAGTTNTIGQHDNIPDETFQKDAHLSEPESQLTGSAGYHEDIDGHTEDYDAAIEVYDTGLSNDKAQADEVVDLYADDVELVGDLNAEDELDEIDWREDAPEGAISTDISASTAKRSRSDEGLDAEDEKDAKRLRS</sequence>
<accession>A0ACC0USL8</accession>
<gene>
    <name evidence="1" type="ORF">N3K66_008103</name>
</gene>
<dbReference type="Proteomes" id="UP001163324">
    <property type="component" value="Chromosome 8"/>
</dbReference>
<protein>
    <submittedName>
        <fullName evidence="1">Uncharacterized protein</fullName>
    </submittedName>
</protein>
<evidence type="ECO:0000313" key="1">
    <source>
        <dbReference type="EMBL" id="KAI9897081.1"/>
    </source>
</evidence>
<proteinExistence type="predicted"/>
<reference evidence="1" key="1">
    <citation type="submission" date="2022-10" db="EMBL/GenBank/DDBJ databases">
        <title>Complete Genome of Trichothecium roseum strain YXFP-22015, a Plant Pathogen Isolated from Citrus.</title>
        <authorList>
            <person name="Wang Y."/>
            <person name="Zhu L."/>
        </authorList>
    </citation>
    <scope>NUCLEOTIDE SEQUENCE</scope>
    <source>
        <strain evidence="1">YXFP-22015</strain>
    </source>
</reference>
<dbReference type="EMBL" id="CM047947">
    <property type="protein sequence ID" value="KAI9897081.1"/>
    <property type="molecule type" value="Genomic_DNA"/>
</dbReference>